<dbReference type="Proteomes" id="UP000218288">
    <property type="component" value="Chromosome"/>
</dbReference>
<protein>
    <recommendedName>
        <fullName evidence="2">DUF4189 domain-containing protein</fullName>
    </recommendedName>
</protein>
<feature type="domain" description="DUF4189" evidence="2">
    <location>
        <begin position="88"/>
        <end position="190"/>
    </location>
</feature>
<dbReference type="InterPro" id="IPR025240">
    <property type="entry name" value="DUF4189"/>
</dbReference>
<dbReference type="Pfam" id="PF13827">
    <property type="entry name" value="DUF4189"/>
    <property type="match status" value="1"/>
</dbReference>
<feature type="chain" id="PRO_5007902335" description="DUF4189 domain-containing protein" evidence="1">
    <location>
        <begin position="24"/>
        <end position="195"/>
    </location>
</feature>
<name>A0A169QKV1_9HYPH</name>
<dbReference type="RefSeq" id="WP_096483503.1">
    <property type="nucleotide sequence ID" value="NZ_AP014809.1"/>
</dbReference>
<dbReference type="OrthoDB" id="7025474at2"/>
<evidence type="ECO:0000313" key="4">
    <source>
        <dbReference type="Proteomes" id="UP000218288"/>
    </source>
</evidence>
<evidence type="ECO:0000256" key="1">
    <source>
        <dbReference type="SAM" id="SignalP"/>
    </source>
</evidence>
<keyword evidence="1" id="KW-0732">Signal</keyword>
<feature type="signal peptide" evidence="1">
    <location>
        <begin position="1"/>
        <end position="23"/>
    </location>
</feature>
<proteinExistence type="predicted"/>
<sequence>MRPEALRPAAALLLCLATASAGAQDLSAGSLDACRYSCNRACFSNDPAAQPICESRRSDCESTCYSNAWRWQGGGGRPAARSRQGGSFAAMAVDFETGKAGFAWNFPDAVEARQRAMSECIRLAGRTCDGPATVVDGCLAYADGRGRRGHGVFYGNGPNRRAANLAARDNALAYCRSKGAEECRVHEVLCSWGRE</sequence>
<dbReference type="AlphaFoldDB" id="A0A169QKV1"/>
<reference evidence="3 4" key="1">
    <citation type="journal article" date="2016" name="Genome Announc.">
        <title>Complete Genome Sequence of Methylobacterium populi P-1M, Isolated from Pink-Pigmented Household Biofilm.</title>
        <authorList>
            <person name="Morohoshi T."/>
            <person name="Ikeda T."/>
        </authorList>
    </citation>
    <scope>NUCLEOTIDE SEQUENCE [LARGE SCALE GENOMIC DNA]</scope>
    <source>
        <strain evidence="3 4">P-1M</strain>
    </source>
</reference>
<organism evidence="3 4">
    <name type="scientific">Methylorubrum populi</name>
    <dbReference type="NCBI Taxonomy" id="223967"/>
    <lineage>
        <taxon>Bacteria</taxon>
        <taxon>Pseudomonadati</taxon>
        <taxon>Pseudomonadota</taxon>
        <taxon>Alphaproteobacteria</taxon>
        <taxon>Hyphomicrobiales</taxon>
        <taxon>Methylobacteriaceae</taxon>
        <taxon>Methylorubrum</taxon>
    </lineage>
</organism>
<dbReference type="EMBL" id="AP014809">
    <property type="protein sequence ID" value="BAU89054.1"/>
    <property type="molecule type" value="Genomic_DNA"/>
</dbReference>
<accession>A0A169QKV1</accession>
<gene>
    <name evidence="3" type="ORF">MPPM_0449</name>
</gene>
<evidence type="ECO:0000313" key="3">
    <source>
        <dbReference type="EMBL" id="BAU89054.1"/>
    </source>
</evidence>
<evidence type="ECO:0000259" key="2">
    <source>
        <dbReference type="Pfam" id="PF13827"/>
    </source>
</evidence>